<evidence type="ECO:0000256" key="3">
    <source>
        <dbReference type="ARBA" id="ARBA00022989"/>
    </source>
</evidence>
<dbReference type="EMBL" id="MTYJ01000068">
    <property type="protein sequence ID" value="OQV16929.1"/>
    <property type="molecule type" value="Genomic_DNA"/>
</dbReference>
<keyword evidence="4 5" id="KW-0472">Membrane</keyword>
<dbReference type="Gene3D" id="3.40.50.2300">
    <property type="match status" value="1"/>
</dbReference>
<feature type="domain" description="Receptor ligand binding region" evidence="6">
    <location>
        <begin position="136"/>
        <end position="410"/>
    </location>
</feature>
<proteinExistence type="predicted"/>
<dbReference type="Pfam" id="PF01094">
    <property type="entry name" value="ANF_receptor"/>
    <property type="match status" value="1"/>
</dbReference>
<evidence type="ECO:0000256" key="2">
    <source>
        <dbReference type="ARBA" id="ARBA00022692"/>
    </source>
</evidence>
<feature type="transmembrane region" description="Helical" evidence="5">
    <location>
        <begin position="12"/>
        <end position="32"/>
    </location>
</feature>
<reference evidence="8" key="1">
    <citation type="submission" date="2017-01" db="EMBL/GenBank/DDBJ databases">
        <title>Comparative genomics of anhydrobiosis in the tardigrade Hypsibius dujardini.</title>
        <authorList>
            <person name="Yoshida Y."/>
            <person name="Koutsovoulos G."/>
            <person name="Laetsch D."/>
            <person name="Stevens L."/>
            <person name="Kumar S."/>
            <person name="Horikawa D."/>
            <person name="Ishino K."/>
            <person name="Komine S."/>
            <person name="Tomita M."/>
            <person name="Blaxter M."/>
            <person name="Arakawa K."/>
        </authorList>
    </citation>
    <scope>NUCLEOTIDE SEQUENCE [LARGE SCALE GENOMIC DNA]</scope>
    <source>
        <strain evidence="8">Z151</strain>
    </source>
</reference>
<name>A0A1W0WP25_HYPEX</name>
<keyword evidence="2 5" id="KW-0812">Transmembrane</keyword>
<comment type="subcellular location">
    <subcellularLocation>
        <location evidence="1">Membrane</location>
    </subcellularLocation>
</comment>
<sequence length="550" mass="59978">MGLLVVNAVMGLLVVNAVMGLFMVLGILFFGASCSADPILIRIGSLGPHETRDNAVMSTAPYQMAAKDFGRRTNYKFNLTLTFLHTRPAETRQIDCLYRGDDADQTIAEWYYGRREDEHRLASIPAGLIQTGCIDLSTVHLLATEWNILSLTSVASQRDPKVVGGSTSFFLGSVSVSTFVEALRNLFRLHDWTSVYMLLDDTSGGFYGAVFQELLVGAANGTAGSASGLYRLRTTIKENTRLEPFLAKFYAVSRVCLFLGHAAKLRRLMLTAHRLNMTNGEYVYLAMEPLSNAPVRVGILDWRYNLTDDADAKEAFRSLLVVHQYVSPTSKSYAAVEALGVYRRRLAAEYNLSASADVMAQAHLAGVSLKDAQSLAKLFLLNRSVHLDAEGMTDDFYIDSYGQRRSDLAISYFGGSLTTRKPFLVQYAKVSPEFSSAGGIEWVGGKPWPPPNVPRCGYLGDDPACQTNTAGREWTGGAVVFCLALAAATCAIFRKLRRAASAICGGSEKLIRNREDGNRGPHRSPPSGLRRCGAGCGAVCRGLVYTCSTV</sequence>
<keyword evidence="8" id="KW-1185">Reference proteome</keyword>
<evidence type="ECO:0000256" key="1">
    <source>
        <dbReference type="ARBA" id="ARBA00004370"/>
    </source>
</evidence>
<organism evidence="7 8">
    <name type="scientific">Hypsibius exemplaris</name>
    <name type="common">Freshwater tardigrade</name>
    <dbReference type="NCBI Taxonomy" id="2072580"/>
    <lineage>
        <taxon>Eukaryota</taxon>
        <taxon>Metazoa</taxon>
        <taxon>Ecdysozoa</taxon>
        <taxon>Tardigrada</taxon>
        <taxon>Eutardigrada</taxon>
        <taxon>Parachela</taxon>
        <taxon>Hypsibioidea</taxon>
        <taxon>Hypsibiidae</taxon>
        <taxon>Hypsibius</taxon>
    </lineage>
</organism>
<dbReference type="OrthoDB" id="1890790at2759"/>
<evidence type="ECO:0000259" key="6">
    <source>
        <dbReference type="Pfam" id="PF01094"/>
    </source>
</evidence>
<accession>A0A1W0WP25</accession>
<dbReference type="AlphaFoldDB" id="A0A1W0WP25"/>
<dbReference type="SUPFAM" id="SSF53822">
    <property type="entry name" value="Periplasmic binding protein-like I"/>
    <property type="match status" value="1"/>
</dbReference>
<evidence type="ECO:0000313" key="8">
    <source>
        <dbReference type="Proteomes" id="UP000192578"/>
    </source>
</evidence>
<gene>
    <name evidence="7" type="ORF">BV898_08935</name>
</gene>
<dbReference type="InterPro" id="IPR028082">
    <property type="entry name" value="Peripla_BP_I"/>
</dbReference>
<comment type="caution">
    <text evidence="7">The sequence shown here is derived from an EMBL/GenBank/DDBJ whole genome shotgun (WGS) entry which is preliminary data.</text>
</comment>
<evidence type="ECO:0000256" key="4">
    <source>
        <dbReference type="ARBA" id="ARBA00023136"/>
    </source>
</evidence>
<keyword evidence="3 5" id="KW-1133">Transmembrane helix</keyword>
<evidence type="ECO:0000313" key="7">
    <source>
        <dbReference type="EMBL" id="OQV16929.1"/>
    </source>
</evidence>
<evidence type="ECO:0000256" key="5">
    <source>
        <dbReference type="SAM" id="Phobius"/>
    </source>
</evidence>
<protein>
    <recommendedName>
        <fullName evidence="6">Receptor ligand binding region domain-containing protein</fullName>
    </recommendedName>
</protein>
<dbReference type="InterPro" id="IPR001828">
    <property type="entry name" value="ANF_lig-bd_rcpt"/>
</dbReference>
<dbReference type="Proteomes" id="UP000192578">
    <property type="component" value="Unassembled WGS sequence"/>
</dbReference>
<dbReference type="GO" id="GO:0016020">
    <property type="term" value="C:membrane"/>
    <property type="evidence" value="ECO:0007669"/>
    <property type="project" value="UniProtKB-SubCell"/>
</dbReference>